<evidence type="ECO:0000313" key="4">
    <source>
        <dbReference type="Proteomes" id="UP000273307"/>
    </source>
</evidence>
<organism evidence="3 4">
    <name type="scientific">Mycobacterium attenuatum</name>
    <dbReference type="NCBI Taxonomy" id="2341086"/>
    <lineage>
        <taxon>Bacteria</taxon>
        <taxon>Bacillati</taxon>
        <taxon>Actinomycetota</taxon>
        <taxon>Actinomycetes</taxon>
        <taxon>Mycobacteriales</taxon>
        <taxon>Mycobacteriaceae</taxon>
        <taxon>Mycobacterium</taxon>
    </lineage>
</organism>
<name>A0A498PQW2_9MYCO</name>
<feature type="domain" description="Phosphatidic acid phosphatase type 2/haloperoxidase" evidence="2">
    <location>
        <begin position="104"/>
        <end position="218"/>
    </location>
</feature>
<feature type="transmembrane region" description="Helical" evidence="1">
    <location>
        <begin position="21"/>
        <end position="41"/>
    </location>
</feature>
<dbReference type="InterPro" id="IPR000326">
    <property type="entry name" value="PAP2/HPO"/>
</dbReference>
<dbReference type="AlphaFoldDB" id="A0A498PQW2"/>
<protein>
    <recommendedName>
        <fullName evidence="2">Phosphatidic acid phosphatase type 2/haloperoxidase domain-containing protein</fullName>
    </recommendedName>
</protein>
<keyword evidence="4" id="KW-1185">Reference proteome</keyword>
<gene>
    <name evidence="3" type="ORF">LAUMK136_00414</name>
</gene>
<dbReference type="PANTHER" id="PTHR14969:SF13">
    <property type="entry name" value="AT30094P"/>
    <property type="match status" value="1"/>
</dbReference>
<keyword evidence="1" id="KW-1133">Transmembrane helix</keyword>
<dbReference type="Pfam" id="PF01569">
    <property type="entry name" value="PAP2"/>
    <property type="match status" value="1"/>
</dbReference>
<evidence type="ECO:0000313" key="3">
    <source>
        <dbReference type="EMBL" id="VBA33304.1"/>
    </source>
</evidence>
<dbReference type="EMBL" id="UPHP01000009">
    <property type="protein sequence ID" value="VBA33304.1"/>
    <property type="molecule type" value="Genomic_DNA"/>
</dbReference>
<dbReference type="InterPro" id="IPR036938">
    <property type="entry name" value="PAP2/HPO_sf"/>
</dbReference>
<reference evidence="3 4" key="1">
    <citation type="submission" date="2018-09" db="EMBL/GenBank/DDBJ databases">
        <authorList>
            <person name="Tagini F."/>
        </authorList>
    </citation>
    <scope>NUCLEOTIDE SEQUENCE [LARGE SCALE GENOMIC DNA]</scope>
    <source>
        <strain evidence="3 4">MK136</strain>
    </source>
</reference>
<keyword evidence="1" id="KW-0472">Membrane</keyword>
<keyword evidence="1" id="KW-0812">Transmembrane</keyword>
<dbReference type="Proteomes" id="UP000273307">
    <property type="component" value="Unassembled WGS sequence"/>
</dbReference>
<sequence>MRPSRAGCTESWYPLIMIRRPTTLAVLLAAAAIVGYGVLWVGHRQGWHWVHGLDWSLLNAAHDVGIKHPAWVSFWVVVSFVLGPIPMRLVGMAVAVIAALQHKVRMALLLLVCLPLNGLVTAAAKYLAGRPRPVTEFVAAPSTSFPSGHALELTASVLALLTFLLPMVDSRRTRAVAVAVAALSVLTVGTARVALNVHHPSDVIAGWLLGYVYFLVCLWVFRPAPMTADPPARLAEARQTLRHGAFRRISAPSPNRD</sequence>
<proteinExistence type="predicted"/>
<dbReference type="Gene3D" id="1.20.144.10">
    <property type="entry name" value="Phosphatidic acid phosphatase type 2/haloperoxidase"/>
    <property type="match status" value="1"/>
</dbReference>
<dbReference type="SUPFAM" id="SSF48317">
    <property type="entry name" value="Acid phosphatase/Vanadium-dependent haloperoxidase"/>
    <property type="match status" value="1"/>
</dbReference>
<feature type="transmembrane region" description="Helical" evidence="1">
    <location>
        <begin position="74"/>
        <end position="100"/>
    </location>
</feature>
<feature type="transmembrane region" description="Helical" evidence="1">
    <location>
        <begin position="107"/>
        <end position="128"/>
    </location>
</feature>
<evidence type="ECO:0000259" key="2">
    <source>
        <dbReference type="SMART" id="SM00014"/>
    </source>
</evidence>
<dbReference type="SMART" id="SM00014">
    <property type="entry name" value="acidPPc"/>
    <property type="match status" value="1"/>
</dbReference>
<dbReference type="CDD" id="cd03392">
    <property type="entry name" value="PAP2_like_2"/>
    <property type="match status" value="1"/>
</dbReference>
<feature type="transmembrane region" description="Helical" evidence="1">
    <location>
        <begin position="175"/>
        <end position="197"/>
    </location>
</feature>
<feature type="transmembrane region" description="Helical" evidence="1">
    <location>
        <begin position="148"/>
        <end position="168"/>
    </location>
</feature>
<dbReference type="PANTHER" id="PTHR14969">
    <property type="entry name" value="SPHINGOSINE-1-PHOSPHATE PHOSPHOHYDROLASE"/>
    <property type="match status" value="1"/>
</dbReference>
<feature type="transmembrane region" description="Helical" evidence="1">
    <location>
        <begin position="203"/>
        <end position="221"/>
    </location>
</feature>
<evidence type="ECO:0000256" key="1">
    <source>
        <dbReference type="SAM" id="Phobius"/>
    </source>
</evidence>
<accession>A0A498PQW2</accession>